<dbReference type="VEuPathDB" id="FungiDB:AFLA_012316"/>
<dbReference type="SUPFAM" id="SSF55298">
    <property type="entry name" value="YjgF-like"/>
    <property type="match status" value="1"/>
</dbReference>
<dbReference type="VEuPathDB" id="FungiDB:AFLA_012317"/>
<dbReference type="VEuPathDB" id="FungiDB:F9C07_2133640"/>
<accession>A0A5N6GMC7</accession>
<dbReference type="InterPro" id="IPR035959">
    <property type="entry name" value="RutC-like_sf"/>
</dbReference>
<protein>
    <submittedName>
        <fullName evidence="2">Uncharacterized protein</fullName>
    </submittedName>
</protein>
<organism evidence="2">
    <name type="scientific">Aspergillus flavus</name>
    <dbReference type="NCBI Taxonomy" id="5059"/>
    <lineage>
        <taxon>Eukaryota</taxon>
        <taxon>Fungi</taxon>
        <taxon>Dikarya</taxon>
        <taxon>Ascomycota</taxon>
        <taxon>Pezizomycotina</taxon>
        <taxon>Eurotiomycetes</taxon>
        <taxon>Eurotiomycetidae</taxon>
        <taxon>Eurotiales</taxon>
        <taxon>Aspergillaceae</taxon>
        <taxon>Aspergillus</taxon>
        <taxon>Aspergillus subgen. Circumdati</taxon>
    </lineage>
</organism>
<feature type="region of interest" description="Disordered" evidence="1">
    <location>
        <begin position="1821"/>
        <end position="1842"/>
    </location>
</feature>
<dbReference type="VEuPathDB" id="FungiDB:F9C07_1180847"/>
<evidence type="ECO:0000256" key="1">
    <source>
        <dbReference type="SAM" id="MobiDB-lite"/>
    </source>
</evidence>
<sequence length="2058" mass="223919">MDSRASNLSNLWSEKYGYDFVVATTQASINSDLRVFLSEEDQPVSYTCFCMDCEGEPTKMIGLEELLKLTDGVNPFEIPKATPYKDSRVQKLFCARFAIGIKMQIGLPPGIAPMDLLPIISLGESASNVKFTMCCSDVTVVELKPPGGWVSDGKWNVWSQPYGDPWYVQTKVNLTMAYLNEQLDTPYLNQHPRIKKRLKEALGNLSGTAFSLQQLLIDLDSAFLETAPIFKGVDDSDALAVLQKYFVKIYSDHAKDGLPLVAVTAVAQSADKSSLKLTAFEREVNPPIGSSGGRIEHPTSIQQSATTLNYLCAVNNHTLPGTASFDWNWVLPKDIDNMSGIIAVNRDTFAAHLRDELVALAAPYCIKPRCIITDQPKNWDNPVKFNVQLNPGQTPDTAHASGNEIFISYSKPGYEGRGHNGVTGEVFEELRVVSTYTLNAKFLGQTLTVSQHLCFSATVRYNMLGPSSCNPFDKTLTTTYTISVDENGGLVFIKEPHEVLVDNSQDPDLSGFWGMYGLTDVFHKLKNQVWASVDFGDLKFNKLQNFIFPGAKVFTYKGASFSDYQDLICEITYLDPDQVESTTPTKLLAKQASGSLISYPARSTGRVLALTTSSEMMQNYVQGEIVTATGKFEALQTDDGHALLFAIDDSGVFHVIVEESGVTQTGWQVQDLSSSAIQAYFSASTDPVVKTFDVGSALDGSICLAVAVTADGTDHLLVSLNNSSSNTQWTSNPQWVRFDFDADGEGSGDIQITGTLFAETMDKQHYLIVDIDRQSQSPAKFIERYYVDPSVSIGTRWVKHDVSVDIQDGNYRSCIGRVKNGYVDGIYTAGSTGGEAQFIYEPVINVFGRGPPAPVRLRLPGENIPSAIATMRNLDNDSPLYGTTDLYAVGGSSLYRFAADRQKRNELPTAVVTSDVLLGTDTLLAMSHDGVTTLWGRNSSDEVFYVSCPANQLDLPGSWSACVPILTNIERMSAYVNQVDGGSTVFTSGGGRLQKLMQGTSSASKIWRAQDITITSPPQTKSLSFNSYTTTIHVTNEHDLPARDVLLTISASSRTPVYMNGVYYVLGNLPTQVHTDAMGSVTVIEATEDINATVFTVSFSGGSGSITINPMDKVFSKLTALNSTDKLQDASFPSQTTAGGVVGAPASTPLVAPSTARRDIEVVAGHMDSLKSAYSNVKEAQSTILASRNHGVVPSTLFLNSGKVSSAGLGHDIAIAAGDLFRWLKSGIDAVINVIYDAASGAWHFIAKIAGMVYRAVLDTVEAVVGAVEWVFNAIKTVIEDIIRFVEFLFEWDDIRRTKDVMHNVVRLWLRHQVDGIPKAKADFDREITSVEQALNQWTGITDWGSLGPATEQTASGSASNPAEGQTSGSQLLAGHFRTHASELRILGDSPPFDATDNVIDDLLTALSNEGEVLSTTYTQLKELAKDFSSMNVEDVLKRLAGILGDVVLSSARVVVDALLDVLHDMASAAVTLLDTKIHIPVISDILNAIGVPDLSFLDLFTWIAAVAYTVVYKIGKSEAPFPDNNEVQTIISATSWDQLAGMISGPSMTISPYMQKCIFIAGHSISGFMCLTGDFVNTFEAEAETGENPFSTPSAIMGVIAAGSQGASDFLVPKDAIENKAVSTISTITTCAVIAAKVVFSGPAQKRFGAPEGSKFKPLAVADGRATGAIVNSILVIPALVVSGWHFYELITKPAGATRSAAIVGEVSNLASYISRIAYAVADYKQRRLSSTEDLSLYRPAFSSITNAHGQPILRRLKHGTVCLLLRHQLHLKRAVMTVYGLYGHPVLAIAATTRRGRVICALFLRSLHSIIAHNHQLMGPSDLGGDNSEEAGKKSGGLPTDPLFCSDIPTGNAKTQSQDPIQIDCVGLPADKAVKLGLTNNSRIKWQIFKGEVYARQSIKEPKNTTSRHMSTFKYYSLPGFGEQCREKYGFSDSCIIGDRMIVTGQTGMDPLTLKISPIFEEEVTQAFQNINDLILLTLKKEGRTIEEGKTGWDYVVKLHAYLVNLSTMRDEARETMVRHIKKFCPNHQPLFTMVGVESLPFPEHHIELEVDIWLK</sequence>
<reference evidence="2" key="1">
    <citation type="submission" date="2019-04" db="EMBL/GenBank/DDBJ databases">
        <title>Friends and foes A comparative genomics study of 23 Aspergillus species from section Flavi.</title>
        <authorList>
            <consortium name="DOE Joint Genome Institute"/>
            <person name="Kjaerbolling I."/>
            <person name="Vesth T."/>
            <person name="Frisvad J.C."/>
            <person name="Nybo J.L."/>
            <person name="Theobald S."/>
            <person name="Kildgaard S."/>
            <person name="Isbrandt T."/>
            <person name="Kuo A."/>
            <person name="Sato A."/>
            <person name="Lyhne E.K."/>
            <person name="Kogle M.E."/>
            <person name="Wiebenga A."/>
            <person name="Kun R.S."/>
            <person name="Lubbers R.J."/>
            <person name="Makela M.R."/>
            <person name="Barry K."/>
            <person name="Chovatia M."/>
            <person name="Clum A."/>
            <person name="Daum C."/>
            <person name="Haridas S."/>
            <person name="He G."/>
            <person name="LaButti K."/>
            <person name="Lipzen A."/>
            <person name="Mondo S."/>
            <person name="Riley R."/>
            <person name="Salamov A."/>
            <person name="Simmons B.A."/>
            <person name="Magnuson J.K."/>
            <person name="Henrissat B."/>
            <person name="Mortensen U.H."/>
            <person name="Larsen T.O."/>
            <person name="Devries R.P."/>
            <person name="Grigoriev I.V."/>
            <person name="Machida M."/>
            <person name="Baker S.E."/>
            <person name="Andersen M.R."/>
        </authorList>
    </citation>
    <scope>NUCLEOTIDE SEQUENCE [LARGE SCALE GENOMIC DNA]</scope>
    <source>
        <strain evidence="2">CBS 121.62</strain>
    </source>
</reference>
<dbReference type="Pfam" id="PF01042">
    <property type="entry name" value="Ribonuc_L-PSP"/>
    <property type="match status" value="1"/>
</dbReference>
<feature type="compositionally biased region" description="Polar residues" evidence="1">
    <location>
        <begin position="1351"/>
        <end position="1369"/>
    </location>
</feature>
<dbReference type="VEuPathDB" id="FungiDB:F9C07_2276807"/>
<proteinExistence type="predicted"/>
<dbReference type="InterPro" id="IPR006175">
    <property type="entry name" value="YjgF/YER057c/UK114"/>
</dbReference>
<gene>
    <name evidence="2" type="ORF">BDV35DRAFT_407593</name>
</gene>
<dbReference type="EMBL" id="ML734641">
    <property type="protein sequence ID" value="KAB8243511.1"/>
    <property type="molecule type" value="Genomic_DNA"/>
</dbReference>
<evidence type="ECO:0000313" key="2">
    <source>
        <dbReference type="EMBL" id="KAB8243511.1"/>
    </source>
</evidence>
<name>A0A5N6GMC7_ASPFL</name>
<dbReference type="VEuPathDB" id="FungiDB:AFLA_000127"/>
<dbReference type="Gene3D" id="3.30.1330.40">
    <property type="entry name" value="RutC-like"/>
    <property type="match status" value="1"/>
</dbReference>
<feature type="region of interest" description="Disordered" evidence="1">
    <location>
        <begin position="1349"/>
        <end position="1369"/>
    </location>
</feature>
<dbReference type="Proteomes" id="UP000325434">
    <property type="component" value="Unassembled WGS sequence"/>
</dbReference>
<dbReference type="CDD" id="cd06152">
    <property type="entry name" value="YjgF_YER057c_UK114_like_4"/>
    <property type="match status" value="1"/>
</dbReference>